<comment type="caution">
    <text evidence="2">The sequence shown here is derived from an EMBL/GenBank/DDBJ whole genome shotgun (WGS) entry which is preliminary data.</text>
</comment>
<protein>
    <submittedName>
        <fullName evidence="2">Uncharacterized protein</fullName>
    </submittedName>
</protein>
<sequence length="174" mass="19623">MASRHVSHKPTMAPTVEYSASERSTDSQHSHTPEPHPNQQQITPTQLTILIDKFCNYATEVALRIRKAAREGHVVPVELSNIPEATAKLVGFLRGLKPAAGYFKPDFTEALYLRVLGMQRDYQGLSHNVDLWISGQRAKKIVRFKPVDPSKLYSNREGREHPYLFSMVGARSVL</sequence>
<evidence type="ECO:0000256" key="1">
    <source>
        <dbReference type="SAM" id="MobiDB-lite"/>
    </source>
</evidence>
<reference evidence="2 3" key="1">
    <citation type="submission" date="2023-08" db="EMBL/GenBank/DDBJ databases">
        <authorList>
            <person name="Palmer J.M."/>
        </authorList>
    </citation>
    <scope>NUCLEOTIDE SEQUENCE [LARGE SCALE GENOMIC DNA]</scope>
    <source>
        <strain evidence="2 3">TWF481</strain>
    </source>
</reference>
<evidence type="ECO:0000313" key="2">
    <source>
        <dbReference type="EMBL" id="KAK6503673.1"/>
    </source>
</evidence>
<proteinExistence type="predicted"/>
<dbReference type="AlphaFoldDB" id="A0AAV9W7V9"/>
<accession>A0AAV9W7V9</accession>
<dbReference type="EMBL" id="JAVHJL010000005">
    <property type="protein sequence ID" value="KAK6503673.1"/>
    <property type="molecule type" value="Genomic_DNA"/>
</dbReference>
<gene>
    <name evidence="2" type="ORF">TWF481_008676</name>
</gene>
<keyword evidence="3" id="KW-1185">Reference proteome</keyword>
<name>A0AAV9W7V9_9PEZI</name>
<dbReference type="Proteomes" id="UP001370758">
    <property type="component" value="Unassembled WGS sequence"/>
</dbReference>
<feature type="compositionally biased region" description="Basic and acidic residues" evidence="1">
    <location>
        <begin position="23"/>
        <end position="34"/>
    </location>
</feature>
<evidence type="ECO:0000313" key="3">
    <source>
        <dbReference type="Proteomes" id="UP001370758"/>
    </source>
</evidence>
<organism evidence="2 3">
    <name type="scientific">Arthrobotrys musiformis</name>
    <dbReference type="NCBI Taxonomy" id="47236"/>
    <lineage>
        <taxon>Eukaryota</taxon>
        <taxon>Fungi</taxon>
        <taxon>Dikarya</taxon>
        <taxon>Ascomycota</taxon>
        <taxon>Pezizomycotina</taxon>
        <taxon>Orbiliomycetes</taxon>
        <taxon>Orbiliales</taxon>
        <taxon>Orbiliaceae</taxon>
        <taxon>Arthrobotrys</taxon>
    </lineage>
</organism>
<feature type="region of interest" description="Disordered" evidence="1">
    <location>
        <begin position="1"/>
        <end position="41"/>
    </location>
</feature>